<evidence type="ECO:0000256" key="2">
    <source>
        <dbReference type="ARBA" id="ARBA00023125"/>
    </source>
</evidence>
<dbReference type="InterPro" id="IPR006600">
    <property type="entry name" value="HTH_CenpB_DNA-bd_dom"/>
</dbReference>
<keyword evidence="7" id="KW-1185">Reference proteome</keyword>
<evidence type="ECO:0000313" key="7">
    <source>
        <dbReference type="Proteomes" id="UP001159363"/>
    </source>
</evidence>
<evidence type="ECO:0000313" key="6">
    <source>
        <dbReference type="EMBL" id="KAJ8877374.1"/>
    </source>
</evidence>
<gene>
    <name evidence="6" type="ORF">PR048_021828</name>
</gene>
<evidence type="ECO:0000256" key="3">
    <source>
        <dbReference type="ARBA" id="ARBA00023242"/>
    </source>
</evidence>
<accession>A0ABQ9GZB1</accession>
<feature type="domain" description="HTH psq-type" evidence="5">
    <location>
        <begin position="6"/>
        <end position="54"/>
    </location>
</feature>
<dbReference type="InterPro" id="IPR050863">
    <property type="entry name" value="CenT-Element_Derived"/>
</dbReference>
<dbReference type="PANTHER" id="PTHR19303">
    <property type="entry name" value="TRANSPOSON"/>
    <property type="match status" value="1"/>
</dbReference>
<dbReference type="Pfam" id="PF03221">
    <property type="entry name" value="HTH_Tnp_Tc5"/>
    <property type="match status" value="1"/>
</dbReference>
<name>A0ABQ9GZB1_9NEOP</name>
<organism evidence="6 7">
    <name type="scientific">Dryococelus australis</name>
    <dbReference type="NCBI Taxonomy" id="614101"/>
    <lineage>
        <taxon>Eukaryota</taxon>
        <taxon>Metazoa</taxon>
        <taxon>Ecdysozoa</taxon>
        <taxon>Arthropoda</taxon>
        <taxon>Hexapoda</taxon>
        <taxon>Insecta</taxon>
        <taxon>Pterygota</taxon>
        <taxon>Neoptera</taxon>
        <taxon>Polyneoptera</taxon>
        <taxon>Phasmatodea</taxon>
        <taxon>Verophasmatodea</taxon>
        <taxon>Anareolatae</taxon>
        <taxon>Phasmatidae</taxon>
        <taxon>Eurycanthinae</taxon>
        <taxon>Dryococelus</taxon>
    </lineage>
</organism>
<feature type="non-terminal residue" evidence="6">
    <location>
        <position position="265"/>
    </location>
</feature>
<keyword evidence="3" id="KW-0539">Nucleus</keyword>
<dbReference type="Gene3D" id="1.10.10.60">
    <property type="entry name" value="Homeodomain-like"/>
    <property type="match status" value="1"/>
</dbReference>
<evidence type="ECO:0000259" key="4">
    <source>
        <dbReference type="Pfam" id="PF03221"/>
    </source>
</evidence>
<proteinExistence type="predicted"/>
<dbReference type="EMBL" id="JARBHB010000008">
    <property type="protein sequence ID" value="KAJ8877374.1"/>
    <property type="molecule type" value="Genomic_DNA"/>
</dbReference>
<dbReference type="SUPFAM" id="SSF46689">
    <property type="entry name" value="Homeodomain-like"/>
    <property type="match status" value="2"/>
</dbReference>
<keyword evidence="2" id="KW-0238">DNA-binding</keyword>
<protein>
    <recommendedName>
        <fullName evidence="8">HTH psq-type domain-containing protein</fullName>
    </recommendedName>
</protein>
<evidence type="ECO:0000259" key="5">
    <source>
        <dbReference type="Pfam" id="PF04218"/>
    </source>
</evidence>
<dbReference type="InterPro" id="IPR007889">
    <property type="entry name" value="HTH_Psq"/>
</dbReference>
<comment type="caution">
    <text evidence="6">The sequence shown here is derived from an EMBL/GenBank/DDBJ whole genome shotgun (WGS) entry which is preliminary data.</text>
</comment>
<dbReference type="Pfam" id="PF04218">
    <property type="entry name" value="CENP-B_N"/>
    <property type="match status" value="1"/>
</dbReference>
<dbReference type="Proteomes" id="UP001159363">
    <property type="component" value="Chromosome 7"/>
</dbReference>
<sequence length="265" mass="29716">MALSSKKKCTVLTVETKLKILARLGKGESGIYLAKIYGVGTSTIRDVKPKRVQVKQFAPKLDCEDGTLRRKTAPSAKNKALEDAMYVWFTQRRSLGEPISGPMNCEKALQFNEQVNGQNDFKAKNSIEENENEDCIVNEVTKICSTIPGFEQCDKNDASEWLGVDGNNPGYQVLSDQEIADMVSEETIESDGDKNENDIKEAGPHIPKHLWQQTLMSWLEKLTESTPTQLTLLKRIKDLAAKKQTTTTVQKSIKDFLKAQIPMIY</sequence>
<evidence type="ECO:0000256" key="1">
    <source>
        <dbReference type="ARBA" id="ARBA00004123"/>
    </source>
</evidence>
<dbReference type="InterPro" id="IPR009057">
    <property type="entry name" value="Homeodomain-like_sf"/>
</dbReference>
<evidence type="ECO:0008006" key="8">
    <source>
        <dbReference type="Google" id="ProtNLM"/>
    </source>
</evidence>
<dbReference type="PANTHER" id="PTHR19303:SF16">
    <property type="entry name" value="JERKY PROTEIN HOMOLOG-LIKE"/>
    <property type="match status" value="1"/>
</dbReference>
<feature type="domain" description="HTH CENPB-type" evidence="4">
    <location>
        <begin position="79"/>
        <end position="125"/>
    </location>
</feature>
<reference evidence="6 7" key="1">
    <citation type="submission" date="2023-02" db="EMBL/GenBank/DDBJ databases">
        <title>LHISI_Scaffold_Assembly.</title>
        <authorList>
            <person name="Stuart O.P."/>
            <person name="Cleave R."/>
            <person name="Magrath M.J.L."/>
            <person name="Mikheyev A.S."/>
        </authorList>
    </citation>
    <scope>NUCLEOTIDE SEQUENCE [LARGE SCALE GENOMIC DNA]</scope>
    <source>
        <strain evidence="6">Daus_M_001</strain>
        <tissue evidence="6">Leg muscle</tissue>
    </source>
</reference>
<comment type="subcellular location">
    <subcellularLocation>
        <location evidence="1">Nucleus</location>
    </subcellularLocation>
</comment>